<sequence length="336" mass="35681">MTVHDVAARSGVSIATVSRALREPHRVSEDTRDRVLAAVRDLGYRPNRAASSLRRGRTGVIALVVPDIVNPYFSSLTKGAQGLSRERGYGLVVVDTTELAEVEAEEIAALRSQIDGIILASSRLPDDRLAEIMSTTTCVLINRDLSELGVTAPTVTIDERSGARTAVGHLYELGHRRIAYVGGPERSWSQGRRAHGTREAAAELDGVTLIDVGSFAPDVDGGRAAAAAARDSGATAVIAYNDLVALGLLARWSETGIRVPGDVSLMGFDNTFVAELSSPRLTSVGADLTECGELAVELLLERIDHHEPAEAGLHRVVTPRLAVRDSTAPPADADRG</sequence>
<dbReference type="CDD" id="cd06267">
    <property type="entry name" value="PBP1_LacI_sugar_binding-like"/>
    <property type="match status" value="1"/>
</dbReference>
<dbReference type="PANTHER" id="PTHR30146">
    <property type="entry name" value="LACI-RELATED TRANSCRIPTIONAL REPRESSOR"/>
    <property type="match status" value="1"/>
</dbReference>
<evidence type="ECO:0000313" key="6">
    <source>
        <dbReference type="Proteomes" id="UP001429745"/>
    </source>
</evidence>
<dbReference type="Pfam" id="PF13377">
    <property type="entry name" value="Peripla_BP_3"/>
    <property type="match status" value="1"/>
</dbReference>
<evidence type="ECO:0000313" key="5">
    <source>
        <dbReference type="EMBL" id="NLP84480.1"/>
    </source>
</evidence>
<dbReference type="InterPro" id="IPR046335">
    <property type="entry name" value="LacI/GalR-like_sensor"/>
</dbReference>
<accession>A0ABX1KEC8</accession>
<comment type="caution">
    <text evidence="5">The sequence shown here is derived from an EMBL/GenBank/DDBJ whole genome shotgun (WGS) entry which is preliminary data.</text>
</comment>
<keyword evidence="2" id="KW-0238">DNA-binding</keyword>
<dbReference type="RefSeq" id="WP_168912966.1">
    <property type="nucleotide sequence ID" value="NZ_JABACI010000003.1"/>
</dbReference>
<dbReference type="EMBL" id="JABACI010000003">
    <property type="protein sequence ID" value="NLP84480.1"/>
    <property type="molecule type" value="Genomic_DNA"/>
</dbReference>
<keyword evidence="1" id="KW-0805">Transcription regulation</keyword>
<name>A0ABX1KEC8_9MICO</name>
<dbReference type="PANTHER" id="PTHR30146:SF109">
    <property type="entry name" value="HTH-TYPE TRANSCRIPTIONAL REGULATOR GALS"/>
    <property type="match status" value="1"/>
</dbReference>
<dbReference type="InterPro" id="IPR000843">
    <property type="entry name" value="HTH_LacI"/>
</dbReference>
<dbReference type="Gene3D" id="3.40.50.2300">
    <property type="match status" value="2"/>
</dbReference>
<feature type="domain" description="HTH lacI-type" evidence="4">
    <location>
        <begin position="1"/>
        <end position="55"/>
    </location>
</feature>
<dbReference type="Pfam" id="PF00356">
    <property type="entry name" value="LacI"/>
    <property type="match status" value="1"/>
</dbReference>
<keyword evidence="6" id="KW-1185">Reference proteome</keyword>
<reference evidence="5 6" key="1">
    <citation type="submission" date="2020-04" db="EMBL/GenBank/DDBJ databases">
        <title>CFH 90308 Microbacterium sp.</title>
        <authorList>
            <person name="Nie G."/>
            <person name="Ming H."/>
            <person name="Xia T."/>
        </authorList>
    </citation>
    <scope>NUCLEOTIDE SEQUENCE [LARGE SCALE GENOMIC DNA]</scope>
    <source>
        <strain evidence="5 6">CFH 90308</strain>
    </source>
</reference>
<dbReference type="InterPro" id="IPR028082">
    <property type="entry name" value="Peripla_BP_I"/>
</dbReference>
<proteinExistence type="predicted"/>
<evidence type="ECO:0000256" key="1">
    <source>
        <dbReference type="ARBA" id="ARBA00023015"/>
    </source>
</evidence>
<keyword evidence="3" id="KW-0804">Transcription</keyword>
<dbReference type="SUPFAM" id="SSF53822">
    <property type="entry name" value="Periplasmic binding protein-like I"/>
    <property type="match status" value="1"/>
</dbReference>
<organism evidence="5 6">
    <name type="scientific">Microbacterium salsuginis</name>
    <dbReference type="NCBI Taxonomy" id="2722803"/>
    <lineage>
        <taxon>Bacteria</taxon>
        <taxon>Bacillati</taxon>
        <taxon>Actinomycetota</taxon>
        <taxon>Actinomycetes</taxon>
        <taxon>Micrococcales</taxon>
        <taxon>Microbacteriaceae</taxon>
        <taxon>Microbacterium</taxon>
    </lineage>
</organism>
<evidence type="ECO:0000259" key="4">
    <source>
        <dbReference type="PROSITE" id="PS50932"/>
    </source>
</evidence>
<dbReference type="Gene3D" id="1.10.260.40">
    <property type="entry name" value="lambda repressor-like DNA-binding domains"/>
    <property type="match status" value="1"/>
</dbReference>
<evidence type="ECO:0000256" key="3">
    <source>
        <dbReference type="ARBA" id="ARBA00023163"/>
    </source>
</evidence>
<dbReference type="InterPro" id="IPR010982">
    <property type="entry name" value="Lambda_DNA-bd_dom_sf"/>
</dbReference>
<dbReference type="PROSITE" id="PS00356">
    <property type="entry name" value="HTH_LACI_1"/>
    <property type="match status" value="1"/>
</dbReference>
<evidence type="ECO:0000256" key="2">
    <source>
        <dbReference type="ARBA" id="ARBA00023125"/>
    </source>
</evidence>
<dbReference type="SUPFAM" id="SSF47413">
    <property type="entry name" value="lambda repressor-like DNA-binding domains"/>
    <property type="match status" value="1"/>
</dbReference>
<dbReference type="CDD" id="cd01392">
    <property type="entry name" value="HTH_LacI"/>
    <property type="match status" value="1"/>
</dbReference>
<dbReference type="SMART" id="SM00354">
    <property type="entry name" value="HTH_LACI"/>
    <property type="match status" value="1"/>
</dbReference>
<dbReference type="Proteomes" id="UP001429745">
    <property type="component" value="Unassembled WGS sequence"/>
</dbReference>
<dbReference type="PROSITE" id="PS50932">
    <property type="entry name" value="HTH_LACI_2"/>
    <property type="match status" value="1"/>
</dbReference>
<protein>
    <submittedName>
        <fullName evidence="5">LacI family transcriptional regulator</fullName>
    </submittedName>
</protein>
<gene>
    <name evidence="5" type="ORF">HF576_11525</name>
</gene>